<evidence type="ECO:0000256" key="1">
    <source>
        <dbReference type="SAM" id="SignalP"/>
    </source>
</evidence>
<dbReference type="Proteomes" id="UP000028643">
    <property type="component" value="Unassembled WGS sequence"/>
</dbReference>
<feature type="signal peptide" evidence="1">
    <location>
        <begin position="1"/>
        <end position="23"/>
    </location>
</feature>
<feature type="chain" id="PRO_5001798510" description="Translation initiation factor 2" evidence="1">
    <location>
        <begin position="24"/>
        <end position="239"/>
    </location>
</feature>
<dbReference type="AlphaFoldDB" id="A0A085V6C1"/>
<comment type="caution">
    <text evidence="2">The sequence shown here is derived from an EMBL/GenBank/DDBJ whole genome shotgun (WGS) entry which is preliminary data.</text>
</comment>
<evidence type="ECO:0008006" key="4">
    <source>
        <dbReference type="Google" id="ProtNLM"/>
    </source>
</evidence>
<evidence type="ECO:0000313" key="2">
    <source>
        <dbReference type="EMBL" id="KFE50984.1"/>
    </source>
</evidence>
<name>A0A085V6C1_PSESX</name>
<organism evidence="2 3">
    <name type="scientific">Pseudomonas syringae</name>
    <dbReference type="NCBI Taxonomy" id="317"/>
    <lineage>
        <taxon>Bacteria</taxon>
        <taxon>Pseudomonadati</taxon>
        <taxon>Pseudomonadota</taxon>
        <taxon>Gammaproteobacteria</taxon>
        <taxon>Pseudomonadales</taxon>
        <taxon>Pseudomonadaceae</taxon>
        <taxon>Pseudomonas</taxon>
    </lineage>
</organism>
<protein>
    <recommendedName>
        <fullName evidence="4">Translation initiation factor 2</fullName>
    </recommendedName>
</protein>
<evidence type="ECO:0000313" key="3">
    <source>
        <dbReference type="Proteomes" id="UP000028643"/>
    </source>
</evidence>
<accession>A0A085V6C1</accession>
<keyword evidence="1" id="KW-0732">Signal</keyword>
<dbReference type="PATRIC" id="fig|317.174.peg.2937"/>
<proteinExistence type="predicted"/>
<dbReference type="PROSITE" id="PS51257">
    <property type="entry name" value="PROKAR_LIPOPROTEIN"/>
    <property type="match status" value="1"/>
</dbReference>
<gene>
    <name evidence="2" type="ORF">IV02_14355</name>
</gene>
<reference evidence="2 3" key="1">
    <citation type="submission" date="2014-07" db="EMBL/GenBank/DDBJ databases">
        <title>Draft Genome Sequences of Environmental Pseudomonas syringae strains.</title>
        <authorList>
            <person name="Baltrus D.A."/>
            <person name="Berge O."/>
            <person name="Morris C."/>
        </authorList>
    </citation>
    <scope>NUCLEOTIDE SEQUENCE [LARGE SCALE GENOMIC DNA]</scope>
    <source>
        <strain evidence="2 3">CEB003</strain>
    </source>
</reference>
<sequence length="239" mass="25056">MTAFRCVGLLMIFLLSACDSQDAAVPKPKVAAEKKVEIPVAPAPDLTPALDVPAAIVEPASKVVEATVSPAEPSRPAVHELKPNVGVVPVVVAKGGVSSAAKAPVAAEAALPKDDNAKAPASGLPIAKTKAESTLTIKREQAGKKTVTAKKEVTKDTRLNPPKLDLSLPPELVKQMTPPKSVIAAPRKPILPQMFGDGSSGGGPFQLNGRLLSNEMQLQMRNDNRRDVEGAALDFKFKQ</sequence>
<dbReference type="EMBL" id="JPQT01000107">
    <property type="protein sequence ID" value="KFE50984.1"/>
    <property type="molecule type" value="Genomic_DNA"/>
</dbReference>